<comment type="function">
    <text evidence="20">Efflux pump; part of the gene cluster that mediates the biosynthesis of dothistromin (DOTH), a polyketide toxin very similar in structure to the aflatoxin precursor, versicolorin B. One function of dotC may be to transport early-stage dothistromin biosynthetic intermediates from the cytoplasm into vacuoles, thereby affecting the rate of dothistromin production.</text>
</comment>
<evidence type="ECO:0000313" key="30">
    <source>
        <dbReference type="Proteomes" id="UP000028045"/>
    </source>
</evidence>
<feature type="transmembrane region" description="Helical" evidence="26">
    <location>
        <begin position="230"/>
        <end position="250"/>
    </location>
</feature>
<feature type="coiled-coil region" evidence="24">
    <location>
        <begin position="1348"/>
        <end position="1408"/>
    </location>
</feature>
<feature type="region of interest" description="Disordered" evidence="25">
    <location>
        <begin position="1"/>
        <end position="67"/>
    </location>
</feature>
<keyword evidence="7" id="KW-0132">Cell division</keyword>
<dbReference type="Pfam" id="PF13931">
    <property type="entry name" value="Microtub_bind"/>
    <property type="match status" value="1"/>
</dbReference>
<evidence type="ECO:0000256" key="3">
    <source>
        <dbReference type="ARBA" id="ARBA00007520"/>
    </source>
</evidence>
<protein>
    <recommendedName>
        <fullName evidence="21">Efflux pump dotC</fullName>
    </recommendedName>
    <alternativeName>
        <fullName evidence="22">Dothistromin biosynthesis protein C</fullName>
    </alternativeName>
</protein>
<evidence type="ECO:0000256" key="17">
    <source>
        <dbReference type="ARBA" id="ARBA00023212"/>
    </source>
</evidence>
<evidence type="ECO:0000256" key="26">
    <source>
        <dbReference type="SAM" id="Phobius"/>
    </source>
</evidence>
<dbReference type="InterPro" id="IPR025901">
    <property type="entry name" value="Kinesin-assoc_MT-bd_dom"/>
</dbReference>
<evidence type="ECO:0000256" key="15">
    <source>
        <dbReference type="ARBA" id="ARBA00023136"/>
    </source>
</evidence>
<keyword evidence="30" id="KW-1185">Reference proteome</keyword>
<dbReference type="Pfam" id="PF00225">
    <property type="entry name" value="Kinesin"/>
    <property type="match status" value="1"/>
</dbReference>
<accession>A0A084AHE0</accession>
<dbReference type="PANTHER" id="PTHR47970:SF12">
    <property type="entry name" value="KINESIN FAMILY MEMBER 11"/>
    <property type="match status" value="1"/>
</dbReference>
<dbReference type="SMART" id="SM00129">
    <property type="entry name" value="KISc"/>
    <property type="match status" value="1"/>
</dbReference>
<feature type="transmembrane region" description="Helical" evidence="26">
    <location>
        <begin position="544"/>
        <end position="562"/>
    </location>
</feature>
<dbReference type="PROSITE" id="PS50067">
    <property type="entry name" value="KINESIN_MOTOR_2"/>
    <property type="match status" value="1"/>
</dbReference>
<keyword evidence="12 23" id="KW-0067">ATP-binding</keyword>
<dbReference type="GO" id="GO:0008017">
    <property type="term" value="F:microtubule binding"/>
    <property type="evidence" value="ECO:0007669"/>
    <property type="project" value="InterPro"/>
</dbReference>
<keyword evidence="18" id="KW-0131">Cell cycle</keyword>
<dbReference type="PANTHER" id="PTHR47970">
    <property type="entry name" value="KINESIN-LIKE PROTEIN KIF11"/>
    <property type="match status" value="1"/>
</dbReference>
<evidence type="ECO:0000256" key="10">
    <source>
        <dbReference type="ARBA" id="ARBA00022741"/>
    </source>
</evidence>
<feature type="transmembrane region" description="Helical" evidence="26">
    <location>
        <begin position="297"/>
        <end position="316"/>
    </location>
</feature>
<dbReference type="GO" id="GO:0005876">
    <property type="term" value="C:spindle microtubule"/>
    <property type="evidence" value="ECO:0007669"/>
    <property type="project" value="TreeGrafter"/>
</dbReference>
<evidence type="ECO:0000256" key="18">
    <source>
        <dbReference type="ARBA" id="ARBA00023306"/>
    </source>
</evidence>
<dbReference type="EMBL" id="KL648729">
    <property type="protein sequence ID" value="KEY64719.1"/>
    <property type="molecule type" value="Genomic_DNA"/>
</dbReference>
<evidence type="ECO:0000256" key="22">
    <source>
        <dbReference type="ARBA" id="ARBA00083178"/>
    </source>
</evidence>
<dbReference type="Gene3D" id="3.40.850.10">
    <property type="entry name" value="Kinesin motor domain"/>
    <property type="match status" value="1"/>
</dbReference>
<dbReference type="GO" id="GO:0051301">
    <property type="term" value="P:cell division"/>
    <property type="evidence" value="ECO:0007669"/>
    <property type="project" value="UniProtKB-KW"/>
</dbReference>
<dbReference type="SUPFAM" id="SSF103473">
    <property type="entry name" value="MFS general substrate transporter"/>
    <property type="match status" value="1"/>
</dbReference>
<dbReference type="InterPro" id="IPR036961">
    <property type="entry name" value="Kinesin_motor_dom_sf"/>
</dbReference>
<evidence type="ECO:0000256" key="13">
    <source>
        <dbReference type="ARBA" id="ARBA00022989"/>
    </source>
</evidence>
<evidence type="ECO:0000256" key="5">
    <source>
        <dbReference type="ARBA" id="ARBA00022490"/>
    </source>
</evidence>
<evidence type="ECO:0000256" key="12">
    <source>
        <dbReference type="ARBA" id="ARBA00022840"/>
    </source>
</evidence>
<keyword evidence="9" id="KW-0493">Microtubule</keyword>
<dbReference type="FunFam" id="3.40.850.10:FF:000051">
    <property type="entry name" value="Kinesin-like protein bimC"/>
    <property type="match status" value="1"/>
</dbReference>
<dbReference type="InterPro" id="IPR011701">
    <property type="entry name" value="MFS"/>
</dbReference>
<dbReference type="CDD" id="cd17502">
    <property type="entry name" value="MFS_Azr1_MDR_like"/>
    <property type="match status" value="1"/>
</dbReference>
<feature type="transmembrane region" description="Helical" evidence="26">
    <location>
        <begin position="337"/>
        <end position="361"/>
    </location>
</feature>
<keyword evidence="10 23" id="KW-0547">Nucleotide-binding</keyword>
<evidence type="ECO:0000256" key="19">
    <source>
        <dbReference type="ARBA" id="ARBA00034704"/>
    </source>
</evidence>
<evidence type="ECO:0000256" key="21">
    <source>
        <dbReference type="ARBA" id="ARBA00069956"/>
    </source>
</evidence>
<feature type="domain" description="Major facilitator superfamily (MFS) profile" evidence="28">
    <location>
        <begin position="77"/>
        <end position="567"/>
    </location>
</feature>
<keyword evidence="4" id="KW-0813">Transport</keyword>
<evidence type="ECO:0000256" key="24">
    <source>
        <dbReference type="SAM" id="Coils"/>
    </source>
</evidence>
<dbReference type="GO" id="GO:0072686">
    <property type="term" value="C:mitotic spindle"/>
    <property type="evidence" value="ECO:0007669"/>
    <property type="project" value="TreeGrafter"/>
</dbReference>
<dbReference type="GO" id="GO:0000073">
    <property type="term" value="P:initial mitotic spindle pole body separation"/>
    <property type="evidence" value="ECO:0007669"/>
    <property type="project" value="UniProtKB-ARBA"/>
</dbReference>
<evidence type="ECO:0000256" key="2">
    <source>
        <dbReference type="ARBA" id="ARBA00004245"/>
    </source>
</evidence>
<reference evidence="29 30" key="1">
    <citation type="journal article" date="2014" name="BMC Genomics">
        <title>Comparative genome sequencing reveals chemotype-specific gene clusters in the toxigenic black mold Stachybotrys.</title>
        <authorList>
            <person name="Semeiks J."/>
            <person name="Borek D."/>
            <person name="Otwinowski Z."/>
            <person name="Grishin N.V."/>
        </authorList>
    </citation>
    <scope>NUCLEOTIDE SEQUENCE [LARGE SCALE GENOMIC DNA]</scope>
    <source>
        <strain evidence="30">CBS 109288 / IBT 7711</strain>
    </source>
</reference>
<feature type="transmembrane region" description="Helical" evidence="26">
    <location>
        <begin position="406"/>
        <end position="425"/>
    </location>
</feature>
<feature type="transmembrane region" description="Helical" evidence="26">
    <location>
        <begin position="431"/>
        <end position="452"/>
    </location>
</feature>
<evidence type="ECO:0000256" key="16">
    <source>
        <dbReference type="ARBA" id="ARBA00023175"/>
    </source>
</evidence>
<keyword evidence="6" id="KW-0597">Phosphoprotein</keyword>
<feature type="transmembrane region" description="Helical" evidence="26">
    <location>
        <begin position="262"/>
        <end position="285"/>
    </location>
</feature>
<dbReference type="GO" id="GO:0008574">
    <property type="term" value="F:plus-end-directed microtubule motor activity"/>
    <property type="evidence" value="ECO:0007669"/>
    <property type="project" value="TreeGrafter"/>
</dbReference>
<evidence type="ECO:0000256" key="25">
    <source>
        <dbReference type="SAM" id="MobiDB-lite"/>
    </source>
</evidence>
<dbReference type="InterPro" id="IPR001752">
    <property type="entry name" value="Kinesin_motor_dom"/>
</dbReference>
<dbReference type="HOGENOM" id="CLU_238751_0_0_1"/>
<feature type="domain" description="Kinesin motor" evidence="27">
    <location>
        <begin position="691"/>
        <end position="1029"/>
    </location>
</feature>
<comment type="subcellular location">
    <subcellularLocation>
        <location evidence="2">Cytoplasm</location>
        <location evidence="2">Cytoskeleton</location>
    </subcellularLocation>
    <subcellularLocation>
        <location evidence="1">Vacuole membrane</location>
        <topology evidence="1">Multi-pass membrane protein</topology>
    </subcellularLocation>
</comment>
<dbReference type="Pfam" id="PF07690">
    <property type="entry name" value="MFS_1"/>
    <property type="match status" value="1"/>
</dbReference>
<feature type="transmembrane region" description="Helical" evidence="26">
    <location>
        <begin position="142"/>
        <end position="161"/>
    </location>
</feature>
<dbReference type="OrthoDB" id="3176171at2759"/>
<evidence type="ECO:0000256" key="14">
    <source>
        <dbReference type="ARBA" id="ARBA00023054"/>
    </source>
</evidence>
<dbReference type="GO" id="GO:0022857">
    <property type="term" value="F:transmembrane transporter activity"/>
    <property type="evidence" value="ECO:0007669"/>
    <property type="project" value="InterPro"/>
</dbReference>
<keyword evidence="17" id="KW-0206">Cytoskeleton</keyword>
<dbReference type="PROSITE" id="PS00411">
    <property type="entry name" value="KINESIN_MOTOR_1"/>
    <property type="match status" value="1"/>
</dbReference>
<evidence type="ECO:0000259" key="28">
    <source>
        <dbReference type="PROSITE" id="PS50850"/>
    </source>
</evidence>
<dbReference type="FunFam" id="1.20.1250.20:FF:000196">
    <property type="entry name" value="MFS toxin efflux pump (AflT)"/>
    <property type="match status" value="1"/>
</dbReference>
<feature type="transmembrane region" description="Helical" evidence="26">
    <location>
        <begin position="167"/>
        <end position="187"/>
    </location>
</feature>
<dbReference type="GO" id="GO:0005524">
    <property type="term" value="F:ATP binding"/>
    <property type="evidence" value="ECO:0007669"/>
    <property type="project" value="UniProtKB-UniRule"/>
</dbReference>
<dbReference type="CDD" id="cd01364">
    <property type="entry name" value="KISc_BimC_Eg5"/>
    <property type="match status" value="1"/>
</dbReference>
<comment type="similarity">
    <text evidence="3">Belongs to the major facilitator superfamily. TCR/Tet family.</text>
</comment>
<name>A0A084AHE0_STACB</name>
<feature type="binding site" evidence="23">
    <location>
        <begin position="777"/>
        <end position="784"/>
    </location>
    <ligand>
        <name>ATP</name>
        <dbReference type="ChEBI" id="CHEBI:30616"/>
    </ligand>
</feature>
<keyword evidence="14 24" id="KW-0175">Coiled coil</keyword>
<sequence length="1774" mass="195529">MASSPAAATGPPPKPTESVSDVERDAAATGVTSSSSEGPVDSVLLDEKKASVEENPQPTTAEEEPEAGRTKFQTALIVFALCLALFLAALDVTIIATIMPTIAEQFNSSEGYVWVGTSFLLGNAAFIPTWGKISDIFGRKPILLAAVAIFWIGSLLCAISNTMGMLIAARAVQGVGAGGIIVLPNICVSDLFSIRNRGIYFGIFGMVWAIASALGPVLGGVFTSQVSWRWCFYINLPLSGVGFIILFFVLNLHNPRTPLKEGLLAIDWMGSLLIIGGTLMFLFGLEFGGVQYPWSSATVLCLIIFGLATIVLFAAWEWRFAKYPLMPVRMFSHRTSVASFLTAFLHALVFMSGSYWLPLYFQGVLRADSLMSGVYLLPFVLSLSFVSAAIGIFIKKTGNYKIPINVGLLTAVLGFGLFIDLGARANWAKIIIYQIIAGVGIGPNFQAPLIALQTTIEPRDIGSATSSFGFIRQLGTSTSVVIGGVIFNNEMERQQARLQREIGPELANRLSGSNAAGNVNLVASLDGPDGDTAREAYWFALRTMYIVYTAFAFLAFLVSLFIRQVNLSKEHQEHKTGLKTLAGKTAASKLGAATSPCRTIANLALRRTTRSDRELNRSTMGTSARSVAFGRSNSTARPGVRSSIAKPVGNGSRIDRAGAASPADSLMSSATVGTKRKEREFDSDAGGEETNINVVVRCRGRNEREIKENSTVVVSTKGIKDKLVQLHMGANAMNDKTYNFDRVYSPAADQNMVFDDTVKPILEEMLAGYNCTIFAYGQTGTGKTYTMSGDMTDTLGMLSDEAGIIPRVLQQLFQKLDINDQEHAVKCSFIELYNEELRDLLSVDESAKLKIYDDASRRGHSSTVVQGMEEKHIKTAAEGIKVLQDGSLKRQVAATKCNDLSSRSHTVFTITAYVKKTNENGVDDFVNAGKLNLVDLAGSENIQRSGAENKRAAEAGLINKSLLTLGRVINALVDHSSHIPYRESKLTRLLQDSLGGRTKTCIIATISPAKSNLEETISTLDYAFRAKNIKNKPQLNAIDKKTLLKDFTSEIEKLKGELISARQRNGVYLSNEMYEDLTAQSESRRIVLEEQGAKIETLETNLRNKVQELFALTTNFMGVKKDHENTKVQLDETKGVLDQTEIVLSATRKTLAEETHLRKAHQQTEEMLTEIGSELINKLHKTVQDVDGLHAKNRRKSDIQALNRATWGTSQGQVADVTSMVERRVHEFQEEQRDCISTVATRMNQFVTEEVRKLSSTQSFLDEHLGIFAESKKQLLEQKQRSKDDMNEVLEEIKVIRDTVKERVGESLQVISQAAEKIAANVLNEMTDLHNQLHTSYSSLGKDFKSTFEELMRQITAQRTECDTLKRQLHSATNTIVLRNADISTRMQEALNEERRQAAEDRQKMLAQIAGLVDAQAEAQEARFAERTKQLQKSITDSNSSLEEAISQHDKGITAWDERQGQLLEDAKISRDQLKTRLKDDWTTANNSSTGIQNTVRSVNAETRRAVDEQVKDLDAQMKALDDFVARARSENANHHETHTQAVRTLSDTVEQSFGNVSAHFKTTFDRVQNLGQEIEMDTKELQDQLEPLDTQLCQPLANLREDVSNSVLKEYQATGETPQKVQYHYPTNLPRTQPHHILISTIDGPPVEEAESAEKDFLDNIDGTMVFADLDTKASVASPPSPTASISDKNPLSMSVGTSLREVNPNLTTGAINFDPRASTMSMPAEHTMPLFKRSARVTRGMRKQATLPEGRENVPLVDFDQSFSKRKSPRLN</sequence>
<evidence type="ECO:0000256" key="1">
    <source>
        <dbReference type="ARBA" id="ARBA00004128"/>
    </source>
</evidence>
<dbReference type="InterPro" id="IPR047241">
    <property type="entry name" value="KIF11-like_kin_motor_dom"/>
</dbReference>
<feature type="transmembrane region" description="Helical" evidence="26">
    <location>
        <begin position="111"/>
        <end position="130"/>
    </location>
</feature>
<evidence type="ECO:0000313" key="29">
    <source>
        <dbReference type="EMBL" id="KEY64719.1"/>
    </source>
</evidence>
<evidence type="ECO:0000256" key="23">
    <source>
        <dbReference type="PROSITE-ProRule" id="PRU00283"/>
    </source>
</evidence>
<evidence type="ECO:0000256" key="11">
    <source>
        <dbReference type="ARBA" id="ARBA00022776"/>
    </source>
</evidence>
<feature type="region of interest" description="Disordered" evidence="25">
    <location>
        <begin position="1743"/>
        <end position="1774"/>
    </location>
</feature>
<evidence type="ECO:0000256" key="6">
    <source>
        <dbReference type="ARBA" id="ARBA00022553"/>
    </source>
</evidence>
<keyword evidence="8 26" id="KW-0812">Transmembrane</keyword>
<evidence type="ECO:0000259" key="27">
    <source>
        <dbReference type="PROSITE" id="PS50067"/>
    </source>
</evidence>
<keyword evidence="15 26" id="KW-0472">Membrane</keyword>
<evidence type="ECO:0000256" key="9">
    <source>
        <dbReference type="ARBA" id="ARBA00022701"/>
    </source>
</evidence>
<feature type="region of interest" description="Disordered" evidence="25">
    <location>
        <begin position="629"/>
        <end position="684"/>
    </location>
</feature>
<keyword evidence="16 23" id="KW-0505">Motor protein</keyword>
<dbReference type="Proteomes" id="UP000028045">
    <property type="component" value="Unassembled WGS sequence"/>
</dbReference>
<dbReference type="GO" id="GO:0005774">
    <property type="term" value="C:vacuolar membrane"/>
    <property type="evidence" value="ECO:0007669"/>
    <property type="project" value="UniProtKB-SubCell"/>
</dbReference>
<dbReference type="PRINTS" id="PR00380">
    <property type="entry name" value="KINESINHEAVY"/>
</dbReference>
<dbReference type="InterPro" id="IPR019821">
    <property type="entry name" value="Kinesin_motor_CS"/>
</dbReference>
<keyword evidence="11" id="KW-0498">Mitosis</keyword>
<keyword evidence="13 26" id="KW-1133">Transmembrane helix</keyword>
<gene>
    <name evidence="29" type="ORF">S7711_09334</name>
</gene>
<feature type="transmembrane region" description="Helical" evidence="26">
    <location>
        <begin position="199"/>
        <end position="218"/>
    </location>
</feature>
<dbReference type="FunFam" id="1.20.1720.10:FF:000014">
    <property type="entry name" value="MFS drug transporter, putative"/>
    <property type="match status" value="1"/>
</dbReference>
<feature type="transmembrane region" description="Helical" evidence="26">
    <location>
        <begin position="373"/>
        <end position="394"/>
    </location>
</feature>
<feature type="transmembrane region" description="Helical" evidence="26">
    <location>
        <begin position="76"/>
        <end position="99"/>
    </location>
</feature>
<dbReference type="InterPro" id="IPR020846">
    <property type="entry name" value="MFS_dom"/>
</dbReference>
<dbReference type="PROSITE" id="PS50850">
    <property type="entry name" value="MFS"/>
    <property type="match status" value="1"/>
</dbReference>
<keyword evidence="5" id="KW-0963">Cytoplasm</keyword>
<dbReference type="GO" id="GO:0005634">
    <property type="term" value="C:nucleus"/>
    <property type="evidence" value="ECO:0007669"/>
    <property type="project" value="TreeGrafter"/>
</dbReference>
<organism evidence="29 30">
    <name type="scientific">Stachybotrys chartarum (strain CBS 109288 / IBT 7711)</name>
    <name type="common">Toxic black mold</name>
    <name type="synonym">Stilbospora chartarum</name>
    <dbReference type="NCBI Taxonomy" id="1280523"/>
    <lineage>
        <taxon>Eukaryota</taxon>
        <taxon>Fungi</taxon>
        <taxon>Dikarya</taxon>
        <taxon>Ascomycota</taxon>
        <taxon>Pezizomycotina</taxon>
        <taxon>Sordariomycetes</taxon>
        <taxon>Hypocreomycetidae</taxon>
        <taxon>Hypocreales</taxon>
        <taxon>Stachybotryaceae</taxon>
        <taxon>Stachybotrys</taxon>
    </lineage>
</organism>
<dbReference type="Gene3D" id="1.20.1720.10">
    <property type="entry name" value="Multidrug resistance protein D"/>
    <property type="match status" value="1"/>
</dbReference>
<dbReference type="Gene3D" id="1.20.1250.20">
    <property type="entry name" value="MFS general substrate transporter like domains"/>
    <property type="match status" value="1"/>
</dbReference>
<dbReference type="GO" id="GO:0007018">
    <property type="term" value="P:microtubule-based movement"/>
    <property type="evidence" value="ECO:0007669"/>
    <property type="project" value="InterPro"/>
</dbReference>
<dbReference type="SUPFAM" id="SSF52540">
    <property type="entry name" value="P-loop containing nucleoside triphosphate hydrolases"/>
    <property type="match status" value="1"/>
</dbReference>
<proteinExistence type="inferred from homology"/>
<dbReference type="InterPro" id="IPR027417">
    <property type="entry name" value="P-loop_NTPase"/>
</dbReference>
<comment type="similarity">
    <text evidence="19">Belongs to the TRAFAC class myosin-kinesin ATPase superfamily. Kinesin family. KIN-5/BimC subfamily.</text>
</comment>
<evidence type="ECO:0000256" key="7">
    <source>
        <dbReference type="ARBA" id="ARBA00022618"/>
    </source>
</evidence>
<evidence type="ECO:0000256" key="4">
    <source>
        <dbReference type="ARBA" id="ARBA00022448"/>
    </source>
</evidence>
<dbReference type="InterPro" id="IPR036259">
    <property type="entry name" value="MFS_trans_sf"/>
</dbReference>
<evidence type="ECO:0000256" key="8">
    <source>
        <dbReference type="ARBA" id="ARBA00022692"/>
    </source>
</evidence>
<evidence type="ECO:0000256" key="20">
    <source>
        <dbReference type="ARBA" id="ARBA00057269"/>
    </source>
</evidence>
<dbReference type="InterPro" id="IPR047149">
    <property type="entry name" value="KIF11-like"/>
</dbReference>